<dbReference type="CDD" id="cd17246">
    <property type="entry name" value="RMtype1_S_SonII-TRD2-CR2_like"/>
    <property type="match status" value="1"/>
</dbReference>
<accession>A0A9X2HX61</accession>
<dbReference type="GO" id="GO:0004519">
    <property type="term" value="F:endonuclease activity"/>
    <property type="evidence" value="ECO:0007669"/>
    <property type="project" value="UniProtKB-KW"/>
</dbReference>
<comment type="caution">
    <text evidence="5">The sequence shown here is derived from an EMBL/GenBank/DDBJ whole genome shotgun (WGS) entry which is preliminary data.</text>
</comment>
<sequence length="415" mass="46068">MKQVQYTLPNTWTWKTLDDVSEKITDGTHHSPKVQHLEWAPGRFKYITSKNIKNNGMKLDDISYIDQNIHDEIYARCPPEFEDQLLTKDGAMTGTCCLNELNEPFSLLSSVALIKQKRSIIQPKYLNYYLQSHVGQNFLLGDISGAAITRTNIKKLKSTPVPLAPFSEQKRIVEKLDALLSRIDTVIEHFQESVKLSDALYASSLDQVFEKVYSDYSTKPLSVLASKIGSGATPKGGQKAYKKSGISLIRSLNVYDSEFKLEGLAFIDDDQAVKLSNVVVEEGDVLLNITGASIARCCVAPVDFLPARVNQHVCIIRPNEELNSTYLNYLLISPKFKAALLFQGAGGATRQALTKVMVSNLDIPLPPLKTQTELVGKVNLLSQKNRALKESVNSKISDLITLKTSILDSAFKGEL</sequence>
<dbReference type="RefSeq" id="WP_253968345.1">
    <property type="nucleotide sequence ID" value="NZ_JAMFTH010000004.1"/>
</dbReference>
<keyword evidence="6" id="KW-1185">Reference proteome</keyword>
<feature type="domain" description="Type I restriction modification DNA specificity" evidence="4">
    <location>
        <begin position="9"/>
        <end position="184"/>
    </location>
</feature>
<evidence type="ECO:0000256" key="1">
    <source>
        <dbReference type="ARBA" id="ARBA00010923"/>
    </source>
</evidence>
<dbReference type="EC" id="3.1.21.-" evidence="5"/>
<feature type="domain" description="Type I restriction modification DNA specificity" evidence="4">
    <location>
        <begin position="230"/>
        <end position="378"/>
    </location>
</feature>
<keyword evidence="2" id="KW-0680">Restriction system</keyword>
<evidence type="ECO:0000313" key="6">
    <source>
        <dbReference type="Proteomes" id="UP001139319"/>
    </source>
</evidence>
<dbReference type="AlphaFoldDB" id="A0A9X2HX61"/>
<dbReference type="PANTHER" id="PTHR43140:SF1">
    <property type="entry name" value="TYPE I RESTRICTION ENZYME ECOKI SPECIFICITY SUBUNIT"/>
    <property type="match status" value="1"/>
</dbReference>
<dbReference type="InterPro" id="IPR051212">
    <property type="entry name" value="Type-I_RE_S_subunit"/>
</dbReference>
<proteinExistence type="inferred from homology"/>
<evidence type="ECO:0000256" key="3">
    <source>
        <dbReference type="ARBA" id="ARBA00023125"/>
    </source>
</evidence>
<evidence type="ECO:0000259" key="4">
    <source>
        <dbReference type="Pfam" id="PF01420"/>
    </source>
</evidence>
<dbReference type="GO" id="GO:0016787">
    <property type="term" value="F:hydrolase activity"/>
    <property type="evidence" value="ECO:0007669"/>
    <property type="project" value="UniProtKB-KW"/>
</dbReference>
<protein>
    <submittedName>
        <fullName evidence="5">Restriction endonuclease subunit S</fullName>
        <ecNumber evidence="5">3.1.21.-</ecNumber>
    </submittedName>
</protein>
<name>A0A9X2HX61_9GAMM</name>
<evidence type="ECO:0000256" key="2">
    <source>
        <dbReference type="ARBA" id="ARBA00022747"/>
    </source>
</evidence>
<reference evidence="5" key="2">
    <citation type="submission" date="2023-01" db="EMBL/GenBank/DDBJ databases">
        <title>Gilvimarinus xylanilyticus HB14 isolated from Caulerpa lentillifera aquaculture base in Hainan, China.</title>
        <authorList>
            <person name="Zhang Y.-J."/>
        </authorList>
    </citation>
    <scope>NUCLEOTIDE SEQUENCE</scope>
    <source>
        <strain evidence="5">HB14</strain>
    </source>
</reference>
<dbReference type="InterPro" id="IPR000055">
    <property type="entry name" value="Restrct_endonuc_typeI_TRD"/>
</dbReference>
<evidence type="ECO:0000313" key="5">
    <source>
        <dbReference type="EMBL" id="MCP8900048.1"/>
    </source>
</evidence>
<dbReference type="CDD" id="cd17256">
    <property type="entry name" value="RMtype1_S_EcoJA65PI-TRD1-CR1_like"/>
    <property type="match status" value="1"/>
</dbReference>
<keyword evidence="5" id="KW-0378">Hydrolase</keyword>
<keyword evidence="5" id="KW-0255">Endonuclease</keyword>
<dbReference type="Pfam" id="PF01420">
    <property type="entry name" value="Methylase_S"/>
    <property type="match status" value="2"/>
</dbReference>
<dbReference type="InterPro" id="IPR044946">
    <property type="entry name" value="Restrct_endonuc_typeI_TRD_sf"/>
</dbReference>
<keyword evidence="3" id="KW-0238">DNA-binding</keyword>
<dbReference type="GO" id="GO:0003677">
    <property type="term" value="F:DNA binding"/>
    <property type="evidence" value="ECO:0007669"/>
    <property type="project" value="UniProtKB-KW"/>
</dbReference>
<dbReference type="GO" id="GO:0009307">
    <property type="term" value="P:DNA restriction-modification system"/>
    <property type="evidence" value="ECO:0007669"/>
    <property type="project" value="UniProtKB-KW"/>
</dbReference>
<dbReference type="Proteomes" id="UP001139319">
    <property type="component" value="Unassembled WGS sequence"/>
</dbReference>
<dbReference type="SUPFAM" id="SSF116734">
    <property type="entry name" value="DNA methylase specificity domain"/>
    <property type="match status" value="2"/>
</dbReference>
<dbReference type="PANTHER" id="PTHR43140">
    <property type="entry name" value="TYPE-1 RESTRICTION ENZYME ECOKI SPECIFICITY PROTEIN"/>
    <property type="match status" value="1"/>
</dbReference>
<gene>
    <name evidence="5" type="ORF">M6D89_12135</name>
</gene>
<dbReference type="Gene3D" id="3.90.220.20">
    <property type="entry name" value="DNA methylase specificity domains"/>
    <property type="match status" value="2"/>
</dbReference>
<comment type="similarity">
    <text evidence="1">Belongs to the type-I restriction system S methylase family.</text>
</comment>
<reference evidence="5" key="1">
    <citation type="submission" date="2022-05" db="EMBL/GenBank/DDBJ databases">
        <authorList>
            <person name="Sun H.-N."/>
        </authorList>
    </citation>
    <scope>NUCLEOTIDE SEQUENCE</scope>
    <source>
        <strain evidence="5">HB14</strain>
    </source>
</reference>
<dbReference type="EMBL" id="JAMFTH010000004">
    <property type="protein sequence ID" value="MCP8900048.1"/>
    <property type="molecule type" value="Genomic_DNA"/>
</dbReference>
<keyword evidence="5" id="KW-0540">Nuclease</keyword>
<organism evidence="5 6">
    <name type="scientific">Gilvimarinus xylanilyticus</name>
    <dbReference type="NCBI Taxonomy" id="2944139"/>
    <lineage>
        <taxon>Bacteria</taxon>
        <taxon>Pseudomonadati</taxon>
        <taxon>Pseudomonadota</taxon>
        <taxon>Gammaproteobacteria</taxon>
        <taxon>Cellvibrionales</taxon>
        <taxon>Cellvibrionaceae</taxon>
        <taxon>Gilvimarinus</taxon>
    </lineage>
</organism>